<comment type="caution">
    <text evidence="3">The sequence shown here is derived from an EMBL/GenBank/DDBJ whole genome shotgun (WGS) entry which is preliminary data.</text>
</comment>
<dbReference type="RefSeq" id="WP_183493985.1">
    <property type="nucleotide sequence ID" value="NZ_JACIFF010000001.1"/>
</dbReference>
<evidence type="ECO:0000313" key="3">
    <source>
        <dbReference type="EMBL" id="MBB4077742.1"/>
    </source>
</evidence>
<gene>
    <name evidence="3" type="ORF">GGR28_000343</name>
</gene>
<name>A0A840E1V9_9BACT</name>
<dbReference type="AlphaFoldDB" id="A0A840E1V9"/>
<evidence type="ECO:0000259" key="2">
    <source>
        <dbReference type="Pfam" id="PF13231"/>
    </source>
</evidence>
<keyword evidence="1" id="KW-0812">Transmembrane</keyword>
<reference evidence="3 4" key="1">
    <citation type="submission" date="2020-08" db="EMBL/GenBank/DDBJ databases">
        <title>Genomic Encyclopedia of Type Strains, Phase IV (KMG-IV): sequencing the most valuable type-strain genomes for metagenomic binning, comparative biology and taxonomic classification.</title>
        <authorList>
            <person name="Goeker M."/>
        </authorList>
    </citation>
    <scope>NUCLEOTIDE SEQUENCE [LARGE SCALE GENOMIC DNA]</scope>
    <source>
        <strain evidence="3 4">DSM 105137</strain>
    </source>
</reference>
<dbReference type="EMBL" id="JACIFF010000001">
    <property type="protein sequence ID" value="MBB4077742.1"/>
    <property type="molecule type" value="Genomic_DNA"/>
</dbReference>
<keyword evidence="4" id="KW-1185">Reference proteome</keyword>
<feature type="domain" description="Glycosyltransferase RgtA/B/C/D-like" evidence="2">
    <location>
        <begin position="99"/>
        <end position="237"/>
    </location>
</feature>
<keyword evidence="1" id="KW-1133">Transmembrane helix</keyword>
<dbReference type="Pfam" id="PF13231">
    <property type="entry name" value="PMT_2"/>
    <property type="match status" value="1"/>
</dbReference>
<feature type="transmembrane region" description="Helical" evidence="1">
    <location>
        <begin position="376"/>
        <end position="393"/>
    </location>
</feature>
<organism evidence="3 4">
    <name type="scientific">Neolewinella aquimaris</name>
    <dbReference type="NCBI Taxonomy" id="1835722"/>
    <lineage>
        <taxon>Bacteria</taxon>
        <taxon>Pseudomonadati</taxon>
        <taxon>Bacteroidota</taxon>
        <taxon>Saprospiria</taxon>
        <taxon>Saprospirales</taxon>
        <taxon>Lewinellaceae</taxon>
        <taxon>Neolewinella</taxon>
    </lineage>
</organism>
<feature type="transmembrane region" description="Helical" evidence="1">
    <location>
        <begin position="353"/>
        <end position="370"/>
    </location>
</feature>
<accession>A0A840E1V9</accession>
<feature type="transmembrane region" description="Helical" evidence="1">
    <location>
        <begin position="91"/>
        <end position="110"/>
    </location>
</feature>
<feature type="transmembrane region" description="Helical" evidence="1">
    <location>
        <begin position="276"/>
        <end position="299"/>
    </location>
</feature>
<dbReference type="InterPro" id="IPR038731">
    <property type="entry name" value="RgtA/B/C-like"/>
</dbReference>
<feature type="transmembrane region" description="Helical" evidence="1">
    <location>
        <begin position="221"/>
        <end position="239"/>
    </location>
</feature>
<dbReference type="Proteomes" id="UP000576209">
    <property type="component" value="Unassembled WGS sequence"/>
</dbReference>
<feature type="transmembrane region" description="Helical" evidence="1">
    <location>
        <begin position="122"/>
        <end position="143"/>
    </location>
</feature>
<protein>
    <recommendedName>
        <fullName evidence="2">Glycosyltransferase RgtA/B/C/D-like domain-containing protein</fullName>
    </recommendedName>
</protein>
<feature type="transmembrane region" description="Helical" evidence="1">
    <location>
        <begin position="177"/>
        <end position="201"/>
    </location>
</feature>
<proteinExistence type="predicted"/>
<evidence type="ECO:0000313" key="4">
    <source>
        <dbReference type="Proteomes" id="UP000576209"/>
    </source>
</evidence>
<feature type="transmembrane region" description="Helical" evidence="1">
    <location>
        <begin position="149"/>
        <end position="165"/>
    </location>
</feature>
<feature type="transmembrane region" description="Helical" evidence="1">
    <location>
        <begin position="324"/>
        <end position="341"/>
    </location>
</feature>
<sequence length="521" mass="60365">MNHRLIVSLFFLTYFIVGYLIVDDYGITYDEAVQRRHGHVTVEYVADRFGIDHPPLATEGKSFSQYGMIYQIVATLAEIELGAIEDPYRYYRIRHVMNYLLFGIALMFFYRTLRLRWPTRRWFPLIGTVVLLLSPRIFAHAFFNPKDHILLVFYLIATYTLLNFLRKRTNRALAFHVLASALALNTRLPAMIILAATVLILVWEQLFEKPNGYRRLVQAAVYLPATLLLMLPFFPYLWVDTGSRLTGAITKMSDYSWDSSVLLFGDYIHAMQLPAYYIPAWIAITTPIVYLAFMFVGIWKSSRESISGVFRGRLWRDFSGQMDFVQLGLSIGPILVVIILNSTLYNGWRHLHFVYPGLVYLLMVGYDTVATRYRKWAMPILAAGIVVTAINMVRMHPQQQVYFNALISGDPILRRFDMDYWGAGYREALVKLADQIPEGETRRVKCQNWPCIDNIRALPPAARAKIINEPQWHLADYVATNFLYPEEREQIGKREVHFAHPVVEIAPRRDISIGIYKINHE</sequence>
<feature type="transmembrane region" description="Helical" evidence="1">
    <location>
        <begin position="5"/>
        <end position="22"/>
    </location>
</feature>
<evidence type="ECO:0000256" key="1">
    <source>
        <dbReference type="SAM" id="Phobius"/>
    </source>
</evidence>
<keyword evidence="1" id="KW-0472">Membrane</keyword>